<comment type="caution">
    <text evidence="1">The sequence shown here is derived from an EMBL/GenBank/DDBJ whole genome shotgun (WGS) entry which is preliminary data.</text>
</comment>
<accession>A0A2G6E5J6</accession>
<sequence>MALRISQDDTHTRDTGGVFPPWQAVHCVDEQSAKGGDVNLFEKILDKMMVMIEKMNSQAEERVLSVILNFYREVELP</sequence>
<proteinExistence type="predicted"/>
<protein>
    <submittedName>
        <fullName evidence="1">Uncharacterized protein</fullName>
    </submittedName>
</protein>
<dbReference type="EMBL" id="PDPS01000027">
    <property type="protein sequence ID" value="PID57359.1"/>
    <property type="molecule type" value="Genomic_DNA"/>
</dbReference>
<evidence type="ECO:0000313" key="1">
    <source>
        <dbReference type="EMBL" id="PID57359.1"/>
    </source>
</evidence>
<dbReference type="AlphaFoldDB" id="A0A2G6E5J6"/>
<dbReference type="Proteomes" id="UP000229740">
    <property type="component" value="Unassembled WGS sequence"/>
</dbReference>
<reference evidence="1 2" key="1">
    <citation type="submission" date="2017-10" db="EMBL/GenBank/DDBJ databases">
        <title>Novel microbial diversity and functional potential in the marine mammal oral microbiome.</title>
        <authorList>
            <person name="Dudek N.K."/>
            <person name="Sun C.L."/>
            <person name="Burstein D."/>
            <person name="Kantor R.S."/>
            <person name="Aliaga Goltsman D.S."/>
            <person name="Bik E.M."/>
            <person name="Thomas B.C."/>
            <person name="Banfield J.F."/>
            <person name="Relman D.A."/>
        </authorList>
    </citation>
    <scope>NUCLEOTIDE SEQUENCE [LARGE SCALE GENOMIC DNA]</scope>
    <source>
        <strain evidence="1">DOLZORAL124_49_17</strain>
    </source>
</reference>
<name>A0A2G6E5J6_9BACT</name>
<organism evidence="1 2">
    <name type="scientific">candidate division KSB3 bacterium</name>
    <dbReference type="NCBI Taxonomy" id="2044937"/>
    <lineage>
        <taxon>Bacteria</taxon>
        <taxon>candidate division KSB3</taxon>
    </lineage>
</organism>
<gene>
    <name evidence="1" type="ORF">CSB45_07490</name>
</gene>
<evidence type="ECO:0000313" key="2">
    <source>
        <dbReference type="Proteomes" id="UP000229740"/>
    </source>
</evidence>